<dbReference type="Gene3D" id="2.30.30.60">
    <property type="match status" value="1"/>
</dbReference>
<dbReference type="Gene3D" id="1.10.287.1260">
    <property type="match status" value="1"/>
</dbReference>
<dbReference type="InterPro" id="IPR023408">
    <property type="entry name" value="MscS_beta-dom_sf"/>
</dbReference>
<dbReference type="PATRIC" id="fig|1423755.3.peg.1362"/>
<dbReference type="InterPro" id="IPR045276">
    <property type="entry name" value="YbiO_bact"/>
</dbReference>
<evidence type="ECO:0000256" key="5">
    <source>
        <dbReference type="ARBA" id="ARBA00022989"/>
    </source>
</evidence>
<comment type="caution">
    <text evidence="11">The sequence shown here is derived from an EMBL/GenBank/DDBJ whole genome shotgun (WGS) entry which is preliminary data.</text>
</comment>
<evidence type="ECO:0000256" key="8">
    <source>
        <dbReference type="SAM" id="Phobius"/>
    </source>
</evidence>
<dbReference type="GO" id="GO:0008381">
    <property type="term" value="F:mechanosensitive monoatomic ion channel activity"/>
    <property type="evidence" value="ECO:0007669"/>
    <property type="project" value="InterPro"/>
</dbReference>
<dbReference type="OrthoDB" id="9809206at2"/>
<feature type="domain" description="Mechanosensitive ion channel MscS" evidence="9">
    <location>
        <begin position="133"/>
        <end position="195"/>
    </location>
</feature>
<dbReference type="eggNOG" id="COG0668">
    <property type="taxonomic scope" value="Bacteria"/>
</dbReference>
<evidence type="ECO:0000313" key="12">
    <source>
        <dbReference type="Proteomes" id="UP000051054"/>
    </source>
</evidence>
<evidence type="ECO:0000313" key="11">
    <source>
        <dbReference type="EMBL" id="KRM19884.1"/>
    </source>
</evidence>
<evidence type="ECO:0000256" key="3">
    <source>
        <dbReference type="ARBA" id="ARBA00022475"/>
    </source>
</evidence>
<dbReference type="AlphaFoldDB" id="A0A0R1X0D4"/>
<organism evidence="11 12">
    <name type="scientific">Ligilactobacillus hayakitensis DSM 18933 = JCM 14209</name>
    <dbReference type="NCBI Taxonomy" id="1423755"/>
    <lineage>
        <taxon>Bacteria</taxon>
        <taxon>Bacillati</taxon>
        <taxon>Bacillota</taxon>
        <taxon>Bacilli</taxon>
        <taxon>Lactobacillales</taxon>
        <taxon>Lactobacillaceae</taxon>
        <taxon>Ligilactobacillus</taxon>
    </lineage>
</organism>
<feature type="transmembrane region" description="Helical" evidence="8">
    <location>
        <begin position="32"/>
        <end position="54"/>
    </location>
</feature>
<dbReference type="InterPro" id="IPR010920">
    <property type="entry name" value="LSM_dom_sf"/>
</dbReference>
<gene>
    <name evidence="11" type="ORF">FC40_GL001287</name>
</gene>
<name>A0A0R1X0D4_9LACO</name>
<dbReference type="PANTHER" id="PTHR30460">
    <property type="entry name" value="MODERATE CONDUCTANCE MECHANOSENSITIVE CHANNEL YBIO"/>
    <property type="match status" value="1"/>
</dbReference>
<dbReference type="RefSeq" id="WP_025022415.1">
    <property type="nucleotide sequence ID" value="NZ_AZGD01000028.1"/>
</dbReference>
<dbReference type="STRING" id="1423755.FC40_GL001287"/>
<evidence type="ECO:0000256" key="7">
    <source>
        <dbReference type="ARBA" id="ARBA00059688"/>
    </source>
</evidence>
<dbReference type="Pfam" id="PF00924">
    <property type="entry name" value="MS_channel_2nd"/>
    <property type="match status" value="1"/>
</dbReference>
<accession>A0A0R1X0D4</accession>
<reference evidence="11 12" key="1">
    <citation type="journal article" date="2015" name="Genome Announc.">
        <title>Expanding the biotechnology potential of lactobacilli through comparative genomics of 213 strains and associated genera.</title>
        <authorList>
            <person name="Sun Z."/>
            <person name="Harris H.M."/>
            <person name="McCann A."/>
            <person name="Guo C."/>
            <person name="Argimon S."/>
            <person name="Zhang W."/>
            <person name="Yang X."/>
            <person name="Jeffery I.B."/>
            <person name="Cooney J.C."/>
            <person name="Kagawa T.F."/>
            <person name="Liu W."/>
            <person name="Song Y."/>
            <person name="Salvetti E."/>
            <person name="Wrobel A."/>
            <person name="Rasinkangas P."/>
            <person name="Parkhill J."/>
            <person name="Rea M.C."/>
            <person name="O'Sullivan O."/>
            <person name="Ritari J."/>
            <person name="Douillard F.P."/>
            <person name="Paul Ross R."/>
            <person name="Yang R."/>
            <person name="Briner A.E."/>
            <person name="Felis G.E."/>
            <person name="de Vos W.M."/>
            <person name="Barrangou R."/>
            <person name="Klaenhammer T.R."/>
            <person name="Caufield P.W."/>
            <person name="Cui Y."/>
            <person name="Zhang H."/>
            <person name="O'Toole P.W."/>
        </authorList>
    </citation>
    <scope>NUCLEOTIDE SEQUENCE [LARGE SCALE GENOMIC DNA]</scope>
    <source>
        <strain evidence="11 12">DSM 18933</strain>
    </source>
</reference>
<dbReference type="PANTHER" id="PTHR30460:SF0">
    <property type="entry name" value="MODERATE CONDUCTANCE MECHANOSENSITIVE CHANNEL YBIO"/>
    <property type="match status" value="1"/>
</dbReference>
<feature type="domain" description="Mechanosensitive ion channel transmembrane helices 2/3" evidence="10">
    <location>
        <begin position="89"/>
        <end position="130"/>
    </location>
</feature>
<feature type="transmembrane region" description="Helical" evidence="8">
    <location>
        <begin position="90"/>
        <end position="109"/>
    </location>
</feature>
<evidence type="ECO:0000256" key="4">
    <source>
        <dbReference type="ARBA" id="ARBA00022692"/>
    </source>
</evidence>
<dbReference type="Gene3D" id="3.30.70.100">
    <property type="match status" value="1"/>
</dbReference>
<dbReference type="InterPro" id="IPR006685">
    <property type="entry name" value="MscS_channel_2nd"/>
</dbReference>
<dbReference type="InterPro" id="IPR049142">
    <property type="entry name" value="MS_channel_1st"/>
</dbReference>
<dbReference type="FunFam" id="2.30.30.60:FF:000001">
    <property type="entry name" value="MscS Mechanosensitive ion channel"/>
    <property type="match status" value="1"/>
</dbReference>
<proteinExistence type="inferred from homology"/>
<sequence>MPILFLATAHPNVVERQTSIFKRYLDGIDWDALFAKSITIIILLILSSIAFFILHSIGKKIIKNSFKRNLLKGVVATGRMNTAYTLIQNIFHYTVLFLYIYTVLSILGIPVGTLIAGAGLASVAIGLGAQGFVTDIVTGIFILMEQQYVVGDYVKIGTVTGTVHAFGLRTTQIISDDGTLIFIPNRSITIVNNQSRHDMRALVDVRIDPNQKLSEMKEIIEEVNTELRPKYPDISQDPKILGTVDTPKGLALRVAIFCKAGAQFQIQRDFLAAYLTALTEAGFEIPASPLNLAPEGGN</sequence>
<dbReference type="SUPFAM" id="SSF82689">
    <property type="entry name" value="Mechanosensitive channel protein MscS (YggB), C-terminal domain"/>
    <property type="match status" value="1"/>
</dbReference>
<dbReference type="SUPFAM" id="SSF82861">
    <property type="entry name" value="Mechanosensitive channel protein MscS (YggB), transmembrane region"/>
    <property type="match status" value="1"/>
</dbReference>
<dbReference type="GO" id="GO:0005886">
    <property type="term" value="C:plasma membrane"/>
    <property type="evidence" value="ECO:0007669"/>
    <property type="project" value="UniProtKB-SubCell"/>
</dbReference>
<keyword evidence="12" id="KW-1185">Reference proteome</keyword>
<dbReference type="InterPro" id="IPR011066">
    <property type="entry name" value="MscS_channel_C_sf"/>
</dbReference>
<comment type="subcellular location">
    <subcellularLocation>
        <location evidence="1">Cell membrane</location>
        <topology evidence="1">Multi-pass membrane protein</topology>
    </subcellularLocation>
</comment>
<feature type="transmembrane region" description="Helical" evidence="8">
    <location>
        <begin position="115"/>
        <end position="143"/>
    </location>
</feature>
<evidence type="ECO:0000259" key="10">
    <source>
        <dbReference type="Pfam" id="PF21088"/>
    </source>
</evidence>
<comment type="similarity">
    <text evidence="2">Belongs to the MscS (TC 1.A.23) family.</text>
</comment>
<evidence type="ECO:0000259" key="9">
    <source>
        <dbReference type="Pfam" id="PF00924"/>
    </source>
</evidence>
<evidence type="ECO:0000256" key="2">
    <source>
        <dbReference type="ARBA" id="ARBA00008017"/>
    </source>
</evidence>
<dbReference type="SUPFAM" id="SSF50182">
    <property type="entry name" value="Sm-like ribonucleoproteins"/>
    <property type="match status" value="1"/>
</dbReference>
<keyword evidence="5 8" id="KW-1133">Transmembrane helix</keyword>
<protein>
    <submittedName>
        <fullName evidence="11">Potassium efflux system kefa protein small-conductance mechanosensitive channel</fullName>
    </submittedName>
</protein>
<evidence type="ECO:0000256" key="6">
    <source>
        <dbReference type="ARBA" id="ARBA00023136"/>
    </source>
</evidence>
<evidence type="ECO:0000256" key="1">
    <source>
        <dbReference type="ARBA" id="ARBA00004651"/>
    </source>
</evidence>
<dbReference type="Pfam" id="PF21088">
    <property type="entry name" value="MS_channel_1st"/>
    <property type="match status" value="1"/>
</dbReference>
<keyword evidence="6 8" id="KW-0472">Membrane</keyword>
<keyword evidence="4 8" id="KW-0812">Transmembrane</keyword>
<dbReference type="InterPro" id="IPR011014">
    <property type="entry name" value="MscS_channel_TM-2"/>
</dbReference>
<keyword evidence="3" id="KW-1003">Cell membrane</keyword>
<comment type="function">
    <text evidence="7">May play a role in resistance to osmotic downshock.</text>
</comment>
<dbReference type="Proteomes" id="UP000051054">
    <property type="component" value="Unassembled WGS sequence"/>
</dbReference>
<dbReference type="EMBL" id="AZGD01000028">
    <property type="protein sequence ID" value="KRM19884.1"/>
    <property type="molecule type" value="Genomic_DNA"/>
</dbReference>